<dbReference type="Proteomes" id="UP000653156">
    <property type="component" value="Chromosome"/>
</dbReference>
<dbReference type="RefSeq" id="WP_230340368.1">
    <property type="nucleotide sequence ID" value="NZ_CP069798.1"/>
</dbReference>
<proteinExistence type="predicted"/>
<sequence length="292" mass="31894">MSALSGSLLPFFAVVRVYGEDRAAFLHNQFSNDIANLPAGHACYATYNTPKGRVIANMLVLNRGEDLLLLLAHDLAEAVVKRLRMYVLRSKVNFEIMADMAVAGEPPMQERDPALPEQPALLLPASEQLQAWQIPLPHGGKLWVGLRADLPPYHEKTALLWQSHELQSGYPWIAAASSESCVAQMLNQHLIGGVHFKKGCYPGQEIIARAQYRGQVKRGLVLLGSSACLNNGDKLFNDNDEEVGIVINQAPQTNGCLALAVIKFSAADTPLHTEQNQALVLKYAFFNAGNAA</sequence>
<dbReference type="PANTHER" id="PTHR22602">
    <property type="entry name" value="TRANSFERASE CAF17, MITOCHONDRIAL-RELATED"/>
    <property type="match status" value="1"/>
</dbReference>
<reference evidence="2" key="1">
    <citation type="submission" date="2021-02" db="EMBL/GenBank/DDBJ databases">
        <title>Neisseriaceae sp. 26B isolated from the cloaca of a Common Toad-headed Turtle (Mesoclemmys nasuta).</title>
        <authorList>
            <person name="Spergser J."/>
            <person name="Busse H.-J."/>
        </authorList>
    </citation>
    <scope>NUCLEOTIDE SEQUENCE</scope>
    <source>
        <strain evidence="2">26B</strain>
    </source>
</reference>
<dbReference type="SUPFAM" id="SSF103025">
    <property type="entry name" value="Folate-binding domain"/>
    <property type="match status" value="1"/>
</dbReference>
<dbReference type="AlphaFoldDB" id="A0A892ZKT7"/>
<dbReference type="InterPro" id="IPR045179">
    <property type="entry name" value="YgfZ/GcvT"/>
</dbReference>
<accession>A0A892ZKT7</accession>
<evidence type="ECO:0000313" key="2">
    <source>
        <dbReference type="EMBL" id="QRQ83070.1"/>
    </source>
</evidence>
<dbReference type="KEGG" id="ptes:JQU52_06845"/>
<dbReference type="Gene3D" id="2.40.30.160">
    <property type="match status" value="1"/>
</dbReference>
<organism evidence="2 3">
    <name type="scientific">Paralysiella testudinis</name>
    <dbReference type="NCBI Taxonomy" id="2809020"/>
    <lineage>
        <taxon>Bacteria</taxon>
        <taxon>Pseudomonadati</taxon>
        <taxon>Pseudomonadota</taxon>
        <taxon>Betaproteobacteria</taxon>
        <taxon>Neisseriales</taxon>
        <taxon>Neisseriaceae</taxon>
        <taxon>Paralysiella</taxon>
    </lineage>
</organism>
<gene>
    <name evidence="2" type="ORF">JQU52_06845</name>
</gene>
<dbReference type="InterPro" id="IPR027266">
    <property type="entry name" value="TrmE/GcvT-like"/>
</dbReference>
<dbReference type="PIRSF" id="PIRSF006487">
    <property type="entry name" value="GcvT"/>
    <property type="match status" value="1"/>
</dbReference>
<dbReference type="Gene3D" id="3.30.1360.120">
    <property type="entry name" value="Probable tRNA modification gtpase trme, domain 1"/>
    <property type="match status" value="1"/>
</dbReference>
<evidence type="ECO:0000256" key="1">
    <source>
        <dbReference type="ARBA" id="ARBA00022946"/>
    </source>
</evidence>
<dbReference type="GO" id="GO:0016226">
    <property type="term" value="P:iron-sulfur cluster assembly"/>
    <property type="evidence" value="ECO:0007669"/>
    <property type="project" value="TreeGrafter"/>
</dbReference>
<evidence type="ECO:0000313" key="3">
    <source>
        <dbReference type="Proteomes" id="UP000653156"/>
    </source>
</evidence>
<keyword evidence="3" id="KW-1185">Reference proteome</keyword>
<dbReference type="PANTHER" id="PTHR22602:SF0">
    <property type="entry name" value="TRANSFERASE CAF17, MITOCHONDRIAL-RELATED"/>
    <property type="match status" value="1"/>
</dbReference>
<dbReference type="NCBIfam" id="TIGR03317">
    <property type="entry name" value="ygfZ_signature"/>
    <property type="match status" value="1"/>
</dbReference>
<name>A0A892ZKT7_9NEIS</name>
<dbReference type="EMBL" id="CP069798">
    <property type="protein sequence ID" value="QRQ83070.1"/>
    <property type="molecule type" value="Genomic_DNA"/>
</dbReference>
<dbReference type="InterPro" id="IPR017703">
    <property type="entry name" value="YgfZ/GCV_T_CS"/>
</dbReference>
<protein>
    <submittedName>
        <fullName evidence="2">Folate-binding protein YgfZ</fullName>
    </submittedName>
</protein>
<keyword evidence="1" id="KW-0809">Transit peptide</keyword>